<dbReference type="PROSITE" id="PS51459">
    <property type="entry name" value="FIDO"/>
    <property type="match status" value="1"/>
</dbReference>
<feature type="binding site" evidence="1">
    <location>
        <begin position="190"/>
        <end position="197"/>
    </location>
    <ligand>
        <name>ATP</name>
        <dbReference type="ChEBI" id="CHEBI:30616"/>
    </ligand>
</feature>
<gene>
    <name evidence="4" type="ORF">GVT53_00745</name>
</gene>
<dbReference type="Proteomes" id="UP000502928">
    <property type="component" value="Chromosome"/>
</dbReference>
<evidence type="ECO:0000256" key="1">
    <source>
        <dbReference type="PIRSR" id="PIRSR640198-2"/>
    </source>
</evidence>
<dbReference type="EMBL" id="CP049616">
    <property type="protein sequence ID" value="QII43278.1"/>
    <property type="molecule type" value="Genomic_DNA"/>
</dbReference>
<dbReference type="InterPro" id="IPR040198">
    <property type="entry name" value="Fido_containing"/>
</dbReference>
<dbReference type="SUPFAM" id="SSF140931">
    <property type="entry name" value="Fic-like"/>
    <property type="match status" value="1"/>
</dbReference>
<dbReference type="PANTHER" id="PTHR13504:SF38">
    <property type="entry name" value="FIDO DOMAIN-CONTAINING PROTEIN"/>
    <property type="match status" value="1"/>
</dbReference>
<dbReference type="GO" id="GO:0005524">
    <property type="term" value="F:ATP binding"/>
    <property type="evidence" value="ECO:0007669"/>
    <property type="project" value="UniProtKB-KW"/>
</dbReference>
<accession>A0A6G7IY63</accession>
<feature type="site" description="Important for autoinhibition of adenylyltransferase activity" evidence="2">
    <location>
        <position position="38"/>
    </location>
</feature>
<sequence length="269" mass="31119">MGTIQETFRKYKELNLTMSFEEEREMLFSYVHLTNKLEGNKLTLAQTTQLLSTDTISGNNIRTKDILEQKGMYKALVRMLNAVRAKEELSTSLMIELNWLVIGNLWKLDDFYIDAKQKGQEPGNFKVSNNLIQISRGSKVIERMEPLSSPDNVSENMDRLVAQVEKSTASEIKKAAFLAQELWLHQPFVDGNKRTGRLLINFLTMKKGFPLFVFDDKSINYNSTLVEQYLENRPGLVERYIEDALLKRMNKAIDLKQHKGKDRGFRMVL</sequence>
<organism evidence="4 5">
    <name type="scientific">Flagellimonas oceani</name>
    <dbReference type="NCBI Taxonomy" id="2698672"/>
    <lineage>
        <taxon>Bacteria</taxon>
        <taxon>Pseudomonadati</taxon>
        <taxon>Bacteroidota</taxon>
        <taxon>Flavobacteriia</taxon>
        <taxon>Flavobacteriales</taxon>
        <taxon>Flavobacteriaceae</taxon>
        <taxon>Flagellimonas</taxon>
    </lineage>
</organism>
<evidence type="ECO:0000313" key="4">
    <source>
        <dbReference type="EMBL" id="QII43278.1"/>
    </source>
</evidence>
<evidence type="ECO:0000313" key="5">
    <source>
        <dbReference type="Proteomes" id="UP000502928"/>
    </source>
</evidence>
<dbReference type="Gene3D" id="1.10.3290.10">
    <property type="entry name" value="Fido-like domain"/>
    <property type="match status" value="1"/>
</dbReference>
<keyword evidence="1" id="KW-0067">ATP-binding</keyword>
<dbReference type="Pfam" id="PF02661">
    <property type="entry name" value="Fic"/>
    <property type="match status" value="1"/>
</dbReference>
<evidence type="ECO:0000259" key="3">
    <source>
        <dbReference type="PROSITE" id="PS51459"/>
    </source>
</evidence>
<dbReference type="KEGG" id="mut:GVT53_00745"/>
<dbReference type="AlphaFoldDB" id="A0A6G7IY63"/>
<dbReference type="InterPro" id="IPR003812">
    <property type="entry name" value="Fido"/>
</dbReference>
<proteinExistence type="predicted"/>
<dbReference type="PANTHER" id="PTHR13504">
    <property type="entry name" value="FIDO DOMAIN-CONTAINING PROTEIN DDB_G0283145"/>
    <property type="match status" value="1"/>
</dbReference>
<dbReference type="RefSeq" id="WP_166246995.1">
    <property type="nucleotide sequence ID" value="NZ_CP049616.1"/>
</dbReference>
<keyword evidence="1" id="KW-0547">Nucleotide-binding</keyword>
<feature type="domain" description="Fido" evidence="3">
    <location>
        <begin position="89"/>
        <end position="243"/>
    </location>
</feature>
<keyword evidence="5" id="KW-1185">Reference proteome</keyword>
<evidence type="ECO:0000256" key="2">
    <source>
        <dbReference type="PIRSR" id="PIRSR640198-3"/>
    </source>
</evidence>
<reference evidence="4 5" key="1">
    <citation type="submission" date="2020-02" db="EMBL/GenBank/DDBJ databases">
        <title>Complete genome of Muricauda sp. 501str8.</title>
        <authorList>
            <person name="Dong B."/>
            <person name="Zhu S."/>
            <person name="Yang J."/>
            <person name="Chen J."/>
        </authorList>
    </citation>
    <scope>NUCLEOTIDE SEQUENCE [LARGE SCALE GENOMIC DNA]</scope>
    <source>
        <strain evidence="4 5">501str8</strain>
    </source>
</reference>
<name>A0A6G7IY63_9FLAO</name>
<dbReference type="InterPro" id="IPR036597">
    <property type="entry name" value="Fido-like_dom_sf"/>
</dbReference>
<protein>
    <submittedName>
        <fullName evidence="4">Fic family protein</fullName>
    </submittedName>
</protein>